<dbReference type="Proteomes" id="UP001162483">
    <property type="component" value="Unassembled WGS sequence"/>
</dbReference>
<name>A0ABN9CC35_9NEOB</name>
<accession>A0ABN9CC35</accession>
<comment type="caution">
    <text evidence="1">The sequence shown here is derived from an EMBL/GenBank/DDBJ whole genome shotgun (WGS) entry which is preliminary data.</text>
</comment>
<dbReference type="PANTHER" id="PTHR33426">
    <property type="entry name" value="C2H2-TYPE DOMAIN-CONTAINING PROTEIN"/>
    <property type="match status" value="1"/>
</dbReference>
<keyword evidence="2" id="KW-1185">Reference proteome</keyword>
<dbReference type="PANTHER" id="PTHR33426:SF30">
    <property type="match status" value="1"/>
</dbReference>
<sequence length="52" mass="6024">MCKSFITFRTLIRLLSSMNLLVCDKSFAQKANLITLRTLMWLLSSMNPLVFI</sequence>
<proteinExistence type="predicted"/>
<evidence type="ECO:0000313" key="1">
    <source>
        <dbReference type="EMBL" id="CAI9556697.1"/>
    </source>
</evidence>
<evidence type="ECO:0000313" key="2">
    <source>
        <dbReference type="Proteomes" id="UP001162483"/>
    </source>
</evidence>
<dbReference type="EMBL" id="CATNWA010008687">
    <property type="protein sequence ID" value="CAI9556697.1"/>
    <property type="molecule type" value="Genomic_DNA"/>
</dbReference>
<organism evidence="1 2">
    <name type="scientific">Staurois parvus</name>
    <dbReference type="NCBI Taxonomy" id="386267"/>
    <lineage>
        <taxon>Eukaryota</taxon>
        <taxon>Metazoa</taxon>
        <taxon>Chordata</taxon>
        <taxon>Craniata</taxon>
        <taxon>Vertebrata</taxon>
        <taxon>Euteleostomi</taxon>
        <taxon>Amphibia</taxon>
        <taxon>Batrachia</taxon>
        <taxon>Anura</taxon>
        <taxon>Neobatrachia</taxon>
        <taxon>Ranoidea</taxon>
        <taxon>Ranidae</taxon>
        <taxon>Staurois</taxon>
    </lineage>
</organism>
<protein>
    <submittedName>
        <fullName evidence="1">Uncharacterized protein</fullName>
    </submittedName>
</protein>
<gene>
    <name evidence="1" type="ORF">SPARVUS_LOCUS4578185</name>
</gene>
<reference evidence="1" key="1">
    <citation type="submission" date="2023-05" db="EMBL/GenBank/DDBJ databases">
        <authorList>
            <person name="Stuckert A."/>
        </authorList>
    </citation>
    <scope>NUCLEOTIDE SEQUENCE</scope>
</reference>